<evidence type="ECO:0000259" key="9">
    <source>
        <dbReference type="PROSITE" id="PS51747"/>
    </source>
</evidence>
<dbReference type="Pfam" id="PF00383">
    <property type="entry name" value="dCMP_cyt_deam_1"/>
    <property type="match status" value="1"/>
</dbReference>
<dbReference type="GO" id="GO:0002100">
    <property type="term" value="P:tRNA wobble adenosine to inosine editing"/>
    <property type="evidence" value="ECO:0007669"/>
    <property type="project" value="UniProtKB-UniRule"/>
</dbReference>
<name>A0A2A5B702_9GAMM</name>
<keyword evidence="3 8" id="KW-0819">tRNA processing</keyword>
<comment type="similarity">
    <text evidence="1">Belongs to the cytidine and deoxycytidylate deaminase family. ADAT2 subfamily.</text>
</comment>
<dbReference type="PROSITE" id="PS51747">
    <property type="entry name" value="CYT_DCMP_DEAMINASES_2"/>
    <property type="match status" value="1"/>
</dbReference>
<feature type="active site" description="Proton donor" evidence="8">
    <location>
        <position position="48"/>
    </location>
</feature>
<comment type="function">
    <text evidence="8">Catalyzes the deamination of adenosine to inosine at the wobble position 34 of tRNA(Arg2).</text>
</comment>
<dbReference type="Proteomes" id="UP000218327">
    <property type="component" value="Unassembled WGS sequence"/>
</dbReference>
<dbReference type="EC" id="3.5.4.33" evidence="8"/>
<evidence type="ECO:0000313" key="11">
    <source>
        <dbReference type="Proteomes" id="UP000218327"/>
    </source>
</evidence>
<keyword evidence="5 8" id="KW-0378">Hydrolase</keyword>
<dbReference type="InterPro" id="IPR002125">
    <property type="entry name" value="CMP_dCMP_dom"/>
</dbReference>
<comment type="catalytic activity">
    <reaction evidence="7 8">
        <text>adenosine(34) in tRNA + H2O + H(+) = inosine(34) in tRNA + NH4(+)</text>
        <dbReference type="Rhea" id="RHEA:43168"/>
        <dbReference type="Rhea" id="RHEA-COMP:10373"/>
        <dbReference type="Rhea" id="RHEA-COMP:10374"/>
        <dbReference type="ChEBI" id="CHEBI:15377"/>
        <dbReference type="ChEBI" id="CHEBI:15378"/>
        <dbReference type="ChEBI" id="CHEBI:28938"/>
        <dbReference type="ChEBI" id="CHEBI:74411"/>
        <dbReference type="ChEBI" id="CHEBI:82852"/>
        <dbReference type="EC" id="3.5.4.33"/>
    </reaction>
</comment>
<dbReference type="GO" id="GO:0008270">
    <property type="term" value="F:zinc ion binding"/>
    <property type="evidence" value="ECO:0007669"/>
    <property type="project" value="UniProtKB-UniRule"/>
</dbReference>
<comment type="subunit">
    <text evidence="2 8">Homodimer.</text>
</comment>
<feature type="binding site" evidence="8">
    <location>
        <position position="76"/>
    </location>
    <ligand>
        <name>Zn(2+)</name>
        <dbReference type="ChEBI" id="CHEBI:29105"/>
        <note>catalytic</note>
    </ligand>
</feature>
<comment type="cofactor">
    <cofactor evidence="8">
        <name>Zn(2+)</name>
        <dbReference type="ChEBI" id="CHEBI:29105"/>
    </cofactor>
    <text evidence="8">Binds 1 zinc ion per subunit.</text>
</comment>
<dbReference type="SUPFAM" id="SSF53927">
    <property type="entry name" value="Cytidine deaminase-like"/>
    <property type="match status" value="1"/>
</dbReference>
<dbReference type="InterPro" id="IPR016192">
    <property type="entry name" value="APOBEC/CMP_deaminase_Zn-bd"/>
</dbReference>
<dbReference type="Gene3D" id="3.40.140.10">
    <property type="entry name" value="Cytidine Deaminase, domain 2"/>
    <property type="match status" value="1"/>
</dbReference>
<feature type="domain" description="CMP/dCMP-type deaminase" evidence="9">
    <location>
        <begin position="1"/>
        <end position="104"/>
    </location>
</feature>
<accession>A0A2A5B702</accession>
<comment type="caution">
    <text evidence="10">The sequence shown here is derived from an EMBL/GenBank/DDBJ whole genome shotgun (WGS) entry which is preliminary data.</text>
</comment>
<keyword evidence="4 8" id="KW-0479">Metal-binding</keyword>
<reference evidence="11" key="1">
    <citation type="submission" date="2017-08" db="EMBL/GenBank/DDBJ databases">
        <title>A dynamic microbial community with high functional redundancy inhabits the cold, oxic subseafloor aquifer.</title>
        <authorList>
            <person name="Tully B.J."/>
            <person name="Wheat C.G."/>
            <person name="Glazer B.T."/>
            <person name="Huber J.A."/>
        </authorList>
    </citation>
    <scope>NUCLEOTIDE SEQUENCE [LARGE SCALE GENOMIC DNA]</scope>
</reference>
<dbReference type="GO" id="GO:0052717">
    <property type="term" value="F:tRNA-specific adenosine-34 deaminase activity"/>
    <property type="evidence" value="ECO:0007669"/>
    <property type="project" value="UniProtKB-UniRule"/>
</dbReference>
<evidence type="ECO:0000256" key="3">
    <source>
        <dbReference type="ARBA" id="ARBA00022694"/>
    </source>
</evidence>
<dbReference type="NCBIfam" id="NF008113">
    <property type="entry name" value="PRK10860.1"/>
    <property type="match status" value="1"/>
</dbReference>
<dbReference type="InterPro" id="IPR028883">
    <property type="entry name" value="tRNA_aden_deaminase"/>
</dbReference>
<evidence type="ECO:0000256" key="6">
    <source>
        <dbReference type="ARBA" id="ARBA00022833"/>
    </source>
</evidence>
<dbReference type="InterPro" id="IPR016193">
    <property type="entry name" value="Cytidine_deaminase-like"/>
</dbReference>
<dbReference type="AlphaFoldDB" id="A0A2A5B702"/>
<evidence type="ECO:0000256" key="2">
    <source>
        <dbReference type="ARBA" id="ARBA00011738"/>
    </source>
</evidence>
<evidence type="ECO:0000256" key="4">
    <source>
        <dbReference type="ARBA" id="ARBA00022723"/>
    </source>
</evidence>
<dbReference type="PANTHER" id="PTHR11079:SF202">
    <property type="entry name" value="TRNA-SPECIFIC ADENOSINE DEAMINASE"/>
    <property type="match status" value="1"/>
</dbReference>
<keyword evidence="6 8" id="KW-0862">Zinc</keyword>
<proteinExistence type="inferred from homology"/>
<protein>
    <recommendedName>
        <fullName evidence="8">tRNA-specific adenosine deaminase</fullName>
        <ecNumber evidence="8">3.5.4.33</ecNumber>
    </recommendedName>
</protein>
<organism evidence="10 11">
    <name type="scientific">SAR86 cluster bacterium</name>
    <dbReference type="NCBI Taxonomy" id="2030880"/>
    <lineage>
        <taxon>Bacteria</taxon>
        <taxon>Pseudomonadati</taxon>
        <taxon>Pseudomonadota</taxon>
        <taxon>Gammaproteobacteria</taxon>
        <taxon>SAR86 cluster</taxon>
    </lineage>
</organism>
<dbReference type="HAMAP" id="MF_00972">
    <property type="entry name" value="tRNA_aden_deaminase"/>
    <property type="match status" value="1"/>
</dbReference>
<feature type="binding site" evidence="8">
    <location>
        <position position="46"/>
    </location>
    <ligand>
        <name>Zn(2+)</name>
        <dbReference type="ChEBI" id="CHEBI:29105"/>
        <note>catalytic</note>
    </ligand>
</feature>
<evidence type="ECO:0000256" key="5">
    <source>
        <dbReference type="ARBA" id="ARBA00022801"/>
    </source>
</evidence>
<dbReference type="PROSITE" id="PS00903">
    <property type="entry name" value="CYT_DCMP_DEAMINASES_1"/>
    <property type="match status" value="1"/>
</dbReference>
<dbReference type="EMBL" id="NVVJ01000007">
    <property type="protein sequence ID" value="PCJ27323.1"/>
    <property type="molecule type" value="Genomic_DNA"/>
</dbReference>
<dbReference type="PANTHER" id="PTHR11079">
    <property type="entry name" value="CYTOSINE DEAMINASE FAMILY MEMBER"/>
    <property type="match status" value="1"/>
</dbReference>
<feature type="binding site" evidence="8">
    <location>
        <position position="79"/>
    </location>
    <ligand>
        <name>Zn(2+)</name>
        <dbReference type="ChEBI" id="CHEBI:29105"/>
        <note>catalytic</note>
    </ligand>
</feature>
<dbReference type="CDD" id="cd01285">
    <property type="entry name" value="nucleoside_deaminase"/>
    <property type="match status" value="1"/>
</dbReference>
<evidence type="ECO:0000313" key="10">
    <source>
        <dbReference type="EMBL" id="PCJ27323.1"/>
    </source>
</evidence>
<gene>
    <name evidence="8" type="primary">tadA</name>
    <name evidence="10" type="ORF">COA96_03800</name>
</gene>
<sequence>MAEALELAHQAASYNEVPVGAVVIENGNIIGRGFNQPIRTNDPTAHAEIVALRDAAQHKNNYRLPNSTLYVTIEPCTMCLGALIHARTGLLVFGAAEPRAGAVLSRPIMLDSEHYNHQIVYLDGVRDSECGDVLKEFFKRRRLAK</sequence>
<evidence type="ECO:0000256" key="7">
    <source>
        <dbReference type="ARBA" id="ARBA00048045"/>
    </source>
</evidence>
<evidence type="ECO:0000256" key="1">
    <source>
        <dbReference type="ARBA" id="ARBA00010669"/>
    </source>
</evidence>
<evidence type="ECO:0000256" key="8">
    <source>
        <dbReference type="HAMAP-Rule" id="MF_00972"/>
    </source>
</evidence>